<dbReference type="SMART" id="SM00499">
    <property type="entry name" value="AAI"/>
    <property type="match status" value="1"/>
</dbReference>
<keyword evidence="4" id="KW-0336">GPI-anchor</keyword>
<keyword evidence="3" id="KW-1003">Cell membrane</keyword>
<dbReference type="Proteomes" id="UP001345219">
    <property type="component" value="Chromosome 16"/>
</dbReference>
<dbReference type="PANTHER" id="PTHR33044">
    <property type="entry name" value="BIFUNCTIONAL INHIBITOR/LIPID-TRANSFER PROTEIN/SEED STORAGE 2S ALBUMIN SUPERFAMILY PROTEIN-RELATED"/>
    <property type="match status" value="1"/>
</dbReference>
<evidence type="ECO:0000313" key="11">
    <source>
        <dbReference type="Proteomes" id="UP001345219"/>
    </source>
</evidence>
<keyword evidence="7" id="KW-0325">Glycoprotein</keyword>
<keyword evidence="4" id="KW-0472">Membrane</keyword>
<proteinExistence type="inferred from homology"/>
<evidence type="ECO:0000256" key="8">
    <source>
        <dbReference type="ARBA" id="ARBA00023288"/>
    </source>
</evidence>
<keyword evidence="5" id="KW-0732">Signal</keyword>
<evidence type="ECO:0000256" key="4">
    <source>
        <dbReference type="ARBA" id="ARBA00022622"/>
    </source>
</evidence>
<evidence type="ECO:0000256" key="5">
    <source>
        <dbReference type="ARBA" id="ARBA00022729"/>
    </source>
</evidence>
<dbReference type="EMBL" id="JAXIOK010000016">
    <property type="protein sequence ID" value="KAK4751759.1"/>
    <property type="molecule type" value="Genomic_DNA"/>
</dbReference>
<evidence type="ECO:0000256" key="1">
    <source>
        <dbReference type="ARBA" id="ARBA00004609"/>
    </source>
</evidence>
<dbReference type="GO" id="GO:0098552">
    <property type="term" value="C:side of membrane"/>
    <property type="evidence" value="ECO:0007669"/>
    <property type="project" value="UniProtKB-KW"/>
</dbReference>
<dbReference type="InterPro" id="IPR016140">
    <property type="entry name" value="Bifunc_inhib/LTP/seed_store"/>
</dbReference>
<dbReference type="Gene3D" id="1.10.110.10">
    <property type="entry name" value="Plant lipid-transfer and hydrophobic proteins"/>
    <property type="match status" value="1"/>
</dbReference>
<evidence type="ECO:0000256" key="3">
    <source>
        <dbReference type="ARBA" id="ARBA00022475"/>
    </source>
</evidence>
<evidence type="ECO:0000313" key="10">
    <source>
        <dbReference type="EMBL" id="KAK4751759.1"/>
    </source>
</evidence>
<dbReference type="InterPro" id="IPR043325">
    <property type="entry name" value="LTSS"/>
</dbReference>
<reference evidence="10 11" key="1">
    <citation type="journal article" date="2023" name="Hortic Res">
        <title>Pangenome of water caltrop reveals structural variations and asymmetric subgenome divergence after allopolyploidization.</title>
        <authorList>
            <person name="Zhang X."/>
            <person name="Chen Y."/>
            <person name="Wang L."/>
            <person name="Yuan Y."/>
            <person name="Fang M."/>
            <person name="Shi L."/>
            <person name="Lu R."/>
            <person name="Comes H.P."/>
            <person name="Ma Y."/>
            <person name="Chen Y."/>
            <person name="Huang G."/>
            <person name="Zhou Y."/>
            <person name="Zheng Z."/>
            <person name="Qiu Y."/>
        </authorList>
    </citation>
    <scope>NUCLEOTIDE SEQUENCE [LARGE SCALE GENOMIC DNA]</scope>
    <source>
        <tissue evidence="10">Roots</tissue>
    </source>
</reference>
<dbReference type="GO" id="GO:0005886">
    <property type="term" value="C:plasma membrane"/>
    <property type="evidence" value="ECO:0007669"/>
    <property type="project" value="UniProtKB-SubCell"/>
</dbReference>
<evidence type="ECO:0000256" key="2">
    <source>
        <dbReference type="ARBA" id="ARBA00009748"/>
    </source>
</evidence>
<evidence type="ECO:0000256" key="7">
    <source>
        <dbReference type="ARBA" id="ARBA00023180"/>
    </source>
</evidence>
<dbReference type="CDD" id="cd00010">
    <property type="entry name" value="AAI_LTSS"/>
    <property type="match status" value="1"/>
</dbReference>
<keyword evidence="6" id="KW-1015">Disulfide bond</keyword>
<dbReference type="SUPFAM" id="SSF47699">
    <property type="entry name" value="Bifunctional inhibitor/lipid-transfer protein/seed storage 2S albumin"/>
    <property type="match status" value="1"/>
</dbReference>
<dbReference type="Pfam" id="PF14368">
    <property type="entry name" value="LTP_2"/>
    <property type="match status" value="1"/>
</dbReference>
<comment type="subcellular location">
    <subcellularLocation>
        <location evidence="1">Cell membrane</location>
        <topology evidence="1">Lipid-anchor</topology>
        <topology evidence="1">GPI-anchor</topology>
    </subcellularLocation>
</comment>
<comment type="caution">
    <text evidence="10">The sequence shown here is derived from an EMBL/GenBank/DDBJ whole genome shotgun (WGS) entry which is preliminary data.</text>
</comment>
<organism evidence="10 11">
    <name type="scientific">Trapa incisa</name>
    <dbReference type="NCBI Taxonomy" id="236973"/>
    <lineage>
        <taxon>Eukaryota</taxon>
        <taxon>Viridiplantae</taxon>
        <taxon>Streptophyta</taxon>
        <taxon>Embryophyta</taxon>
        <taxon>Tracheophyta</taxon>
        <taxon>Spermatophyta</taxon>
        <taxon>Magnoliopsida</taxon>
        <taxon>eudicotyledons</taxon>
        <taxon>Gunneridae</taxon>
        <taxon>Pentapetalae</taxon>
        <taxon>rosids</taxon>
        <taxon>malvids</taxon>
        <taxon>Myrtales</taxon>
        <taxon>Lythraceae</taxon>
        <taxon>Trapa</taxon>
    </lineage>
</organism>
<dbReference type="InterPro" id="IPR036312">
    <property type="entry name" value="Bifun_inhib/LTP/seed_sf"/>
</dbReference>
<keyword evidence="11" id="KW-1185">Reference proteome</keyword>
<protein>
    <recommendedName>
        <fullName evidence="9">Bifunctional inhibitor/plant lipid transfer protein/seed storage helical domain-containing protein</fullName>
    </recommendedName>
</protein>
<feature type="domain" description="Bifunctional inhibitor/plant lipid transfer protein/seed storage helical" evidence="9">
    <location>
        <begin position="180"/>
        <end position="251"/>
    </location>
</feature>
<dbReference type="AlphaFoldDB" id="A0AAN7PPB6"/>
<gene>
    <name evidence="10" type="ORF">SAY87_020557</name>
</gene>
<name>A0AAN7PPB6_9MYRT</name>
<keyword evidence="8" id="KW-0449">Lipoprotein</keyword>
<comment type="similarity">
    <text evidence="2">Belongs to the plant LTP family.</text>
</comment>
<evidence type="ECO:0000256" key="6">
    <source>
        <dbReference type="ARBA" id="ARBA00023157"/>
    </source>
</evidence>
<accession>A0AAN7PPB6</accession>
<sequence length="294" mass="32194">MDSRSYLPCTDNTMPVRGLVHRYTSVDKSLRAQFRPPKTLIGRLRLLEKMNKIMQTMSYIRKSSNISYGWTTHDMMNGYMDRVYDIFGSLMATDWLGIYTPGHGKLLYVRNDSVYNGSDCSPIHSQPVPTEIKSSLPPTVDFRHDQGEMASQVAFRLLLVAAFAVAFISSVEAQSSTSSCAQDLVACADYLNSTKPPASCCNPIKKAVDTERTCLCSIYKNPELLSQFNVNITQALQLTQACGVNASTSLCNDTASSSPTSAPAAPGVPGNDAGRKLWSGLSGLVLLWATMMLY</sequence>
<evidence type="ECO:0000259" key="9">
    <source>
        <dbReference type="SMART" id="SM00499"/>
    </source>
</evidence>